<dbReference type="STRING" id="1805209.AUJ73_02010"/>
<evidence type="ECO:0000256" key="4">
    <source>
        <dbReference type="PIRSR" id="PIRSR004682-4"/>
    </source>
</evidence>
<dbReference type="EC" id="3.1.3.-" evidence="1"/>
<sequence length="191" mass="21527">MTKMPKRLNKALFLDIDGVVVYDPGYLSRPEELCFLPNVTKSLKNAQNLSYLLIFISNKGGAFVKKGLTEEGLNVLDATFKVMLRDNGLDIKQLATFYCPHYPAKGEKCACRKPRDGLFRQAIDKYNIDTTKSYVIGDKISDLVPGVNLGCKKAFLVSRNSQKRINNEEVRSLFCCKYLNLFEVLKSLAIS</sequence>
<keyword evidence="1" id="KW-0119">Carbohydrate metabolism</keyword>
<dbReference type="PANTHER" id="PTHR42891:SF1">
    <property type="entry name" value="D-GLYCERO-BETA-D-MANNO-HEPTOSE-1,7-BISPHOSPHATE 7-PHOSPHATASE"/>
    <property type="match status" value="1"/>
</dbReference>
<feature type="active site" description="Nucleophile" evidence="2">
    <location>
        <position position="15"/>
    </location>
</feature>
<proteinExistence type="inferred from homology"/>
<comment type="similarity">
    <text evidence="1">Belongs to the gmhB family.</text>
</comment>
<comment type="cofactor">
    <cofactor evidence="4">
        <name>Mg(2+)</name>
        <dbReference type="ChEBI" id="CHEBI:18420"/>
    </cofactor>
</comment>
<feature type="site" description="Stabilizes the phosphoryl group" evidence="3">
    <location>
        <position position="57"/>
    </location>
</feature>
<reference evidence="5 6" key="1">
    <citation type="journal article" date="2016" name="Environ. Microbiol.">
        <title>Genomic resolution of a cold subsurface aquifer community provides metabolic insights for novel microbes adapted to high CO concentrations.</title>
        <authorList>
            <person name="Probst A.J."/>
            <person name="Castelle C.J."/>
            <person name="Singh A."/>
            <person name="Brown C.T."/>
            <person name="Anantharaman K."/>
            <person name="Sharon I."/>
            <person name="Hug L.A."/>
            <person name="Burstein D."/>
            <person name="Emerson J.B."/>
            <person name="Thomas B.C."/>
            <person name="Banfield J.F."/>
        </authorList>
    </citation>
    <scope>NUCLEOTIDE SEQUENCE [LARGE SCALE GENOMIC DNA]</scope>
    <source>
        <strain evidence="5">CG1_02_37_22</strain>
    </source>
</reference>
<keyword evidence="4" id="KW-0479">Metal-binding</keyword>
<keyword evidence="4" id="KW-0862">Zinc</keyword>
<organism evidence="5 6">
    <name type="scientific">Candidatus Gottesmanbacteria bacterium CG1_02_37_22</name>
    <dbReference type="NCBI Taxonomy" id="1805209"/>
    <lineage>
        <taxon>Bacteria</taxon>
        <taxon>Candidatus Gottesmaniibacteriota</taxon>
    </lineage>
</organism>
<dbReference type="GO" id="GO:0005737">
    <property type="term" value="C:cytoplasm"/>
    <property type="evidence" value="ECO:0007669"/>
    <property type="project" value="UniProtKB-SubCell"/>
</dbReference>
<feature type="binding site" evidence="4">
    <location>
        <position position="138"/>
    </location>
    <ligand>
        <name>Mg(2+)</name>
        <dbReference type="ChEBI" id="CHEBI:18420"/>
    </ligand>
</feature>
<keyword evidence="1" id="KW-0963">Cytoplasm</keyword>
<dbReference type="GO" id="GO:0016791">
    <property type="term" value="F:phosphatase activity"/>
    <property type="evidence" value="ECO:0007669"/>
    <property type="project" value="InterPro"/>
</dbReference>
<accession>A0A1J4TTM4</accession>
<dbReference type="PIRSF" id="PIRSF004682">
    <property type="entry name" value="GmhB"/>
    <property type="match status" value="1"/>
</dbReference>
<dbReference type="InterPro" id="IPR036412">
    <property type="entry name" value="HAD-like_sf"/>
</dbReference>
<comment type="subcellular location">
    <subcellularLocation>
        <location evidence="1">Cytoplasm</location>
    </subcellularLocation>
</comment>
<dbReference type="GO" id="GO:0046872">
    <property type="term" value="F:metal ion binding"/>
    <property type="evidence" value="ECO:0007669"/>
    <property type="project" value="UniProtKB-KW"/>
</dbReference>
<dbReference type="EMBL" id="MNUY01000030">
    <property type="protein sequence ID" value="OIO14577.1"/>
    <property type="molecule type" value="Genomic_DNA"/>
</dbReference>
<feature type="binding site" evidence="4">
    <location>
        <position position="109"/>
    </location>
    <ligand>
        <name>Zn(2+)</name>
        <dbReference type="ChEBI" id="CHEBI:29105"/>
    </ligand>
</feature>
<feature type="binding site" evidence="4">
    <location>
        <position position="101"/>
    </location>
    <ligand>
        <name>Zn(2+)</name>
        <dbReference type="ChEBI" id="CHEBI:29105"/>
    </ligand>
</feature>
<dbReference type="InterPro" id="IPR023214">
    <property type="entry name" value="HAD_sf"/>
</dbReference>
<dbReference type="Gene3D" id="3.40.50.1000">
    <property type="entry name" value="HAD superfamily/HAD-like"/>
    <property type="match status" value="1"/>
</dbReference>
<keyword evidence="1" id="KW-0378">Hydrolase</keyword>
<keyword evidence="4" id="KW-0460">Magnesium</keyword>
<dbReference type="NCBIfam" id="TIGR01662">
    <property type="entry name" value="HAD-SF-IIIA"/>
    <property type="match status" value="1"/>
</dbReference>
<gene>
    <name evidence="5" type="ORF">AUJ73_02010</name>
</gene>
<dbReference type="PANTHER" id="PTHR42891">
    <property type="entry name" value="D-GLYCERO-BETA-D-MANNO-HEPTOSE-1,7-BISPHOSPHATE 7-PHOSPHATASE"/>
    <property type="match status" value="1"/>
</dbReference>
<evidence type="ECO:0000256" key="1">
    <source>
        <dbReference type="PIRNR" id="PIRNR004682"/>
    </source>
</evidence>
<evidence type="ECO:0000313" key="5">
    <source>
        <dbReference type="EMBL" id="OIO14577.1"/>
    </source>
</evidence>
<comment type="cofactor">
    <cofactor evidence="4">
        <name>Zn(2+)</name>
        <dbReference type="ChEBI" id="CHEBI:29105"/>
    </cofactor>
</comment>
<dbReference type="GO" id="GO:0005975">
    <property type="term" value="P:carbohydrate metabolic process"/>
    <property type="evidence" value="ECO:0007669"/>
    <property type="project" value="InterPro"/>
</dbReference>
<comment type="caution">
    <text evidence="5">The sequence shown here is derived from an EMBL/GenBank/DDBJ whole genome shotgun (WGS) entry which is preliminary data.</text>
</comment>
<feature type="site" description="Stabilizes the phosphoryl group" evidence="3">
    <location>
        <position position="113"/>
    </location>
</feature>
<feature type="binding site" evidence="4">
    <location>
        <position position="111"/>
    </location>
    <ligand>
        <name>Zn(2+)</name>
        <dbReference type="ChEBI" id="CHEBI:29105"/>
    </ligand>
</feature>
<dbReference type="SUPFAM" id="SSF56784">
    <property type="entry name" value="HAD-like"/>
    <property type="match status" value="1"/>
</dbReference>
<feature type="site" description="Contributes to substrate recognition" evidence="3">
    <location>
        <position position="112"/>
    </location>
</feature>
<dbReference type="InterPro" id="IPR004446">
    <property type="entry name" value="Heptose_bisP_phosphatase"/>
</dbReference>
<dbReference type="AlphaFoldDB" id="A0A1J4TTM4"/>
<evidence type="ECO:0000313" key="6">
    <source>
        <dbReference type="Proteomes" id="UP000183120"/>
    </source>
</evidence>
<protein>
    <recommendedName>
        <fullName evidence="1">D,D-heptose 1,7-bisphosphate phosphatase</fullName>
        <ecNumber evidence="1">3.1.3.-</ecNumber>
    </recommendedName>
</protein>
<dbReference type="Pfam" id="PF13242">
    <property type="entry name" value="Hydrolase_like"/>
    <property type="match status" value="1"/>
</dbReference>
<evidence type="ECO:0000256" key="2">
    <source>
        <dbReference type="PIRSR" id="PIRSR004682-1"/>
    </source>
</evidence>
<feature type="binding site" evidence="4">
    <location>
        <position position="17"/>
    </location>
    <ligand>
        <name>Mg(2+)</name>
        <dbReference type="ChEBI" id="CHEBI:18420"/>
    </ligand>
</feature>
<feature type="binding site" evidence="4">
    <location>
        <position position="139"/>
    </location>
    <ligand>
        <name>Mg(2+)</name>
        <dbReference type="ChEBI" id="CHEBI:18420"/>
    </ligand>
</feature>
<feature type="active site" description="Proton donor" evidence="2">
    <location>
        <position position="17"/>
    </location>
</feature>
<name>A0A1J4TTM4_9BACT</name>
<dbReference type="Proteomes" id="UP000183120">
    <property type="component" value="Unassembled WGS sequence"/>
</dbReference>
<feature type="binding site" evidence="4">
    <location>
        <position position="15"/>
    </location>
    <ligand>
        <name>Mg(2+)</name>
        <dbReference type="ChEBI" id="CHEBI:18420"/>
    </ligand>
</feature>
<feature type="binding site" evidence="4">
    <location>
        <position position="99"/>
    </location>
    <ligand>
        <name>Zn(2+)</name>
        <dbReference type="ChEBI" id="CHEBI:29105"/>
    </ligand>
</feature>
<evidence type="ECO:0000256" key="3">
    <source>
        <dbReference type="PIRSR" id="PIRSR004682-3"/>
    </source>
</evidence>
<dbReference type="InterPro" id="IPR006549">
    <property type="entry name" value="HAD-SF_hydro_IIIA"/>
</dbReference>